<feature type="domain" description="Cytidyltransferase-like" evidence="10">
    <location>
        <begin position="14"/>
        <end position="142"/>
    </location>
</feature>
<dbReference type="CDD" id="cd02163">
    <property type="entry name" value="PPAT"/>
    <property type="match status" value="1"/>
</dbReference>
<proteinExistence type="inferred from homology"/>
<dbReference type="InterPro" id="IPR014729">
    <property type="entry name" value="Rossmann-like_a/b/a_fold"/>
</dbReference>
<comment type="subcellular location">
    <subcellularLocation>
        <location evidence="9">Cytoplasm</location>
    </subcellularLocation>
</comment>
<evidence type="ECO:0000259" key="10">
    <source>
        <dbReference type="Pfam" id="PF01467"/>
    </source>
</evidence>
<feature type="binding site" evidence="9">
    <location>
        <begin position="18"/>
        <end position="19"/>
    </location>
    <ligand>
        <name>ATP</name>
        <dbReference type="ChEBI" id="CHEBI:30616"/>
    </ligand>
</feature>
<dbReference type="InterPro" id="IPR004821">
    <property type="entry name" value="Cyt_trans-like"/>
</dbReference>
<evidence type="ECO:0000256" key="5">
    <source>
        <dbReference type="ARBA" id="ARBA00022840"/>
    </source>
</evidence>
<feature type="binding site" evidence="9">
    <location>
        <position position="50"/>
    </location>
    <ligand>
        <name>substrate</name>
    </ligand>
</feature>
<evidence type="ECO:0000313" key="12">
    <source>
        <dbReference type="Proteomes" id="UP000295537"/>
    </source>
</evidence>
<dbReference type="AlphaFoldDB" id="A0A4R2NCU8"/>
<evidence type="ECO:0000256" key="8">
    <source>
        <dbReference type="ARBA" id="ARBA00029346"/>
    </source>
</evidence>
<dbReference type="GO" id="GO:0005524">
    <property type="term" value="F:ATP binding"/>
    <property type="evidence" value="ECO:0007669"/>
    <property type="project" value="UniProtKB-KW"/>
</dbReference>
<comment type="function">
    <text evidence="9">Reversibly transfers an adenylyl group from ATP to 4'-phosphopantetheine, yielding dephospho-CoA (dPCoA) and pyrophosphate.</text>
</comment>
<keyword evidence="4 9" id="KW-0547">Nucleotide-binding</keyword>
<feature type="binding site" evidence="9">
    <location>
        <position position="96"/>
    </location>
    <ligand>
        <name>substrate</name>
    </ligand>
</feature>
<comment type="similarity">
    <text evidence="9">Belongs to the bacterial CoaD family.</text>
</comment>
<dbReference type="NCBIfam" id="TIGR00125">
    <property type="entry name" value="cyt_tran_rel"/>
    <property type="match status" value="1"/>
</dbReference>
<keyword evidence="7 9" id="KW-0173">Coenzyme A biosynthesis</keyword>
<dbReference type="PANTHER" id="PTHR21342:SF1">
    <property type="entry name" value="PHOSPHOPANTETHEINE ADENYLYLTRANSFERASE"/>
    <property type="match status" value="1"/>
</dbReference>
<feature type="binding site" evidence="9">
    <location>
        <begin position="97"/>
        <end position="99"/>
    </location>
    <ligand>
        <name>ATP</name>
        <dbReference type="ChEBI" id="CHEBI:30616"/>
    </ligand>
</feature>
<evidence type="ECO:0000256" key="1">
    <source>
        <dbReference type="ARBA" id="ARBA00022490"/>
    </source>
</evidence>
<feature type="binding site" evidence="9">
    <location>
        <position position="26"/>
    </location>
    <ligand>
        <name>ATP</name>
        <dbReference type="ChEBI" id="CHEBI:30616"/>
    </ligand>
</feature>
<name>A0A4R2NCU8_9PAST</name>
<keyword evidence="3 9" id="KW-0548">Nucleotidyltransferase</keyword>
<keyword evidence="2 9" id="KW-0808">Transferase</keyword>
<feature type="site" description="Transition state stabilizer" evidence="9">
    <location>
        <position position="26"/>
    </location>
</feature>
<keyword evidence="12" id="KW-1185">Reference proteome</keyword>
<feature type="binding site" evidence="9">
    <location>
        <position position="18"/>
    </location>
    <ligand>
        <name>substrate</name>
    </ligand>
</feature>
<feature type="binding site" evidence="9">
    <location>
        <position position="82"/>
    </location>
    <ligand>
        <name>substrate</name>
    </ligand>
</feature>
<evidence type="ECO:0000256" key="3">
    <source>
        <dbReference type="ARBA" id="ARBA00022695"/>
    </source>
</evidence>
<dbReference type="GO" id="GO:0015937">
    <property type="term" value="P:coenzyme A biosynthetic process"/>
    <property type="evidence" value="ECO:0007669"/>
    <property type="project" value="UniProtKB-UniRule"/>
</dbReference>
<keyword evidence="1 9" id="KW-0963">Cytoplasm</keyword>
<dbReference type="PRINTS" id="PR01020">
    <property type="entry name" value="LPSBIOSNTHSS"/>
</dbReference>
<reference evidence="11 12" key="1">
    <citation type="submission" date="2019-03" db="EMBL/GenBank/DDBJ databases">
        <title>Genomic Encyclopedia of Type Strains, Phase IV (KMG-IV): sequencing the most valuable type-strain genomes for metagenomic binning, comparative biology and taxonomic classification.</title>
        <authorList>
            <person name="Goeker M."/>
        </authorList>
    </citation>
    <scope>NUCLEOTIDE SEQUENCE [LARGE SCALE GENOMIC DNA]</scope>
    <source>
        <strain evidence="11 12">DSM 16380</strain>
    </source>
</reference>
<dbReference type="Pfam" id="PF01467">
    <property type="entry name" value="CTP_transf_like"/>
    <property type="match status" value="1"/>
</dbReference>
<feature type="binding site" evidence="9">
    <location>
        <begin position="132"/>
        <end position="138"/>
    </location>
    <ligand>
        <name>ATP</name>
        <dbReference type="ChEBI" id="CHEBI:30616"/>
    </ligand>
</feature>
<comment type="subunit">
    <text evidence="9">Homohexamer.</text>
</comment>
<comment type="cofactor">
    <cofactor evidence="9">
        <name>Mg(2+)</name>
        <dbReference type="ChEBI" id="CHEBI:18420"/>
    </cofactor>
</comment>
<comment type="pathway">
    <text evidence="9">Cofactor biosynthesis; coenzyme A biosynthesis; CoA from (R)-pantothenate: step 4/5.</text>
</comment>
<dbReference type="InterPro" id="IPR001980">
    <property type="entry name" value="PPAT"/>
</dbReference>
<dbReference type="GO" id="GO:0005737">
    <property type="term" value="C:cytoplasm"/>
    <property type="evidence" value="ECO:0007669"/>
    <property type="project" value="UniProtKB-SubCell"/>
</dbReference>
<feature type="binding site" evidence="9">
    <location>
        <position position="107"/>
    </location>
    <ligand>
        <name>ATP</name>
        <dbReference type="ChEBI" id="CHEBI:30616"/>
    </ligand>
</feature>
<evidence type="ECO:0000256" key="4">
    <source>
        <dbReference type="ARBA" id="ARBA00022741"/>
    </source>
</evidence>
<organism evidence="11 12">
    <name type="scientific">Nicoletella semolina</name>
    <dbReference type="NCBI Taxonomy" id="271160"/>
    <lineage>
        <taxon>Bacteria</taxon>
        <taxon>Pseudomonadati</taxon>
        <taxon>Pseudomonadota</taxon>
        <taxon>Gammaproteobacteria</taxon>
        <taxon>Pasteurellales</taxon>
        <taxon>Pasteurellaceae</taxon>
        <taxon>Nicoletella</taxon>
    </lineage>
</organism>
<dbReference type="EC" id="2.7.7.3" evidence="9"/>
<evidence type="ECO:0000256" key="7">
    <source>
        <dbReference type="ARBA" id="ARBA00022993"/>
    </source>
</evidence>
<protein>
    <recommendedName>
        <fullName evidence="9">Phosphopantetheine adenylyltransferase</fullName>
        <ecNumber evidence="9">2.7.7.3</ecNumber>
    </recommendedName>
    <alternativeName>
        <fullName evidence="9">Dephospho-CoA pyrophosphorylase</fullName>
    </alternativeName>
    <alternativeName>
        <fullName evidence="9">Pantetheine-phosphate adenylyltransferase</fullName>
        <shortName evidence="9">PPAT</shortName>
    </alternativeName>
</protein>
<dbReference type="UniPathway" id="UPA00241">
    <property type="reaction ID" value="UER00355"/>
</dbReference>
<dbReference type="NCBIfam" id="TIGR01510">
    <property type="entry name" value="coaD_prev_kdtB"/>
    <property type="match status" value="1"/>
</dbReference>
<gene>
    <name evidence="9" type="primary">coaD</name>
    <name evidence="11" type="ORF">EV693_101141</name>
</gene>
<dbReference type="Gene3D" id="3.40.50.620">
    <property type="entry name" value="HUPs"/>
    <property type="match status" value="1"/>
</dbReference>
<dbReference type="PANTHER" id="PTHR21342">
    <property type="entry name" value="PHOSPHOPANTETHEINE ADENYLYLTRANSFERASE"/>
    <property type="match status" value="1"/>
</dbReference>
<accession>A0A4R2NCU8</accession>
<dbReference type="HAMAP" id="MF_00151">
    <property type="entry name" value="PPAT_bact"/>
    <property type="match status" value="1"/>
</dbReference>
<keyword evidence="6 9" id="KW-0460">Magnesium</keyword>
<dbReference type="SUPFAM" id="SSF52374">
    <property type="entry name" value="Nucleotidylyl transferase"/>
    <property type="match status" value="1"/>
</dbReference>
<dbReference type="EMBL" id="SLXJ01000001">
    <property type="protein sequence ID" value="TCP18875.1"/>
    <property type="molecule type" value="Genomic_DNA"/>
</dbReference>
<evidence type="ECO:0000313" key="11">
    <source>
        <dbReference type="EMBL" id="TCP18875.1"/>
    </source>
</evidence>
<comment type="catalytic activity">
    <reaction evidence="8 9">
        <text>(R)-4'-phosphopantetheine + ATP + H(+) = 3'-dephospho-CoA + diphosphate</text>
        <dbReference type="Rhea" id="RHEA:19801"/>
        <dbReference type="ChEBI" id="CHEBI:15378"/>
        <dbReference type="ChEBI" id="CHEBI:30616"/>
        <dbReference type="ChEBI" id="CHEBI:33019"/>
        <dbReference type="ChEBI" id="CHEBI:57328"/>
        <dbReference type="ChEBI" id="CHEBI:61723"/>
        <dbReference type="EC" id="2.7.7.3"/>
    </reaction>
</comment>
<comment type="caution">
    <text evidence="11">The sequence shown here is derived from an EMBL/GenBank/DDBJ whole genome shotgun (WGS) entry which is preliminary data.</text>
</comment>
<evidence type="ECO:0000256" key="2">
    <source>
        <dbReference type="ARBA" id="ARBA00022679"/>
    </source>
</evidence>
<keyword evidence="5 9" id="KW-0067">ATP-binding</keyword>
<dbReference type="Proteomes" id="UP000295537">
    <property type="component" value="Unassembled WGS sequence"/>
</dbReference>
<dbReference type="GO" id="GO:0004595">
    <property type="term" value="F:pantetheine-phosphate adenylyltransferase activity"/>
    <property type="evidence" value="ECO:0007669"/>
    <property type="project" value="UniProtKB-UniRule"/>
</dbReference>
<evidence type="ECO:0000256" key="9">
    <source>
        <dbReference type="HAMAP-Rule" id="MF_00151"/>
    </source>
</evidence>
<sequence>MQMMKKKHDNYNVIYAGTFDPITNGHIDIIQRAARLFPHIIVAIAANPSKNPLFSLEQRVALVEQSIGTMGNVTVVGFSGLLADLAKQYGAKCLLRGIRSSDDVEYEIQLSQLNQRLSHQLETIFLPPAVEWRYLSSTMVREIYRHQGDISPFVPKPVYLALRNLSSL</sequence>
<evidence type="ECO:0000256" key="6">
    <source>
        <dbReference type="ARBA" id="ARBA00022842"/>
    </source>
</evidence>